<feature type="domain" description="4Fe-4S ferredoxin-type" evidence="8">
    <location>
        <begin position="371"/>
        <end position="403"/>
    </location>
</feature>
<feature type="domain" description="4Fe-4S ferredoxin-type" evidence="8">
    <location>
        <begin position="214"/>
        <end position="243"/>
    </location>
</feature>
<evidence type="ECO:0000256" key="2">
    <source>
        <dbReference type="ARBA" id="ARBA00022485"/>
    </source>
</evidence>
<feature type="transmembrane region" description="Helical" evidence="7">
    <location>
        <begin position="38"/>
        <end position="62"/>
    </location>
</feature>
<dbReference type="Gene3D" id="3.30.70.20">
    <property type="match status" value="3"/>
</dbReference>
<evidence type="ECO:0000256" key="3">
    <source>
        <dbReference type="ARBA" id="ARBA00022723"/>
    </source>
</evidence>
<dbReference type="EMBL" id="JBCLPP010000040">
    <property type="protein sequence ID" value="MEY8246313.1"/>
    <property type="molecule type" value="Genomic_DNA"/>
</dbReference>
<dbReference type="Pfam" id="PF12838">
    <property type="entry name" value="Fer4_7"/>
    <property type="match status" value="1"/>
</dbReference>
<dbReference type="InterPro" id="IPR017900">
    <property type="entry name" value="4Fe4S_Fe_S_CS"/>
</dbReference>
<dbReference type="InterPro" id="IPR051684">
    <property type="entry name" value="Electron_Trans/Redox"/>
</dbReference>
<keyword evidence="4" id="KW-0249">Electron transport</keyword>
<dbReference type="PROSITE" id="PS00198">
    <property type="entry name" value="4FE4S_FER_1"/>
    <property type="match status" value="1"/>
</dbReference>
<feature type="domain" description="4Fe-4S ferredoxin-type" evidence="8">
    <location>
        <begin position="428"/>
        <end position="447"/>
    </location>
</feature>
<name>A0ABV4CY23_9BACT</name>
<accession>A0ABV4CY23</accession>
<dbReference type="InterPro" id="IPR017896">
    <property type="entry name" value="4Fe4S_Fe-S-bd"/>
</dbReference>
<evidence type="ECO:0000256" key="5">
    <source>
        <dbReference type="ARBA" id="ARBA00023004"/>
    </source>
</evidence>
<feature type="transmembrane region" description="Helical" evidence="7">
    <location>
        <begin position="166"/>
        <end position="189"/>
    </location>
</feature>
<organism evidence="9 10">
    <name type="scientific">Heminiphilus faecis</name>
    <dbReference type="NCBI Taxonomy" id="2601703"/>
    <lineage>
        <taxon>Bacteria</taxon>
        <taxon>Pseudomonadati</taxon>
        <taxon>Bacteroidota</taxon>
        <taxon>Bacteroidia</taxon>
        <taxon>Bacteroidales</taxon>
        <taxon>Muribaculaceae</taxon>
        <taxon>Heminiphilus</taxon>
    </lineage>
</organism>
<evidence type="ECO:0000313" key="10">
    <source>
        <dbReference type="Proteomes" id="UP001565200"/>
    </source>
</evidence>
<dbReference type="RefSeq" id="WP_121699053.1">
    <property type="nucleotide sequence ID" value="NZ_JBCLPP010000040.1"/>
</dbReference>
<feature type="transmembrane region" description="Helical" evidence="7">
    <location>
        <begin position="99"/>
        <end position="118"/>
    </location>
</feature>
<keyword evidence="7" id="KW-1133">Transmembrane helix</keyword>
<evidence type="ECO:0000313" key="9">
    <source>
        <dbReference type="EMBL" id="MEY8246313.1"/>
    </source>
</evidence>
<dbReference type="PANTHER" id="PTHR30176">
    <property type="entry name" value="FERREDOXIN-TYPE PROTEIN NAPH"/>
    <property type="match status" value="1"/>
</dbReference>
<sequence>MLKVIRVILAVICLLAVTFLFLDFTGIGVRYFGWLAKWQFIPALLSTAVVPLAVLILLPFVFGRVYCSVLCPLGVMQDVISWVHRKVNRRHKFGYSRPLTLLRCVVLLLFVVALMLGLSRLAAFIEPYSEYGRIVSSLLRPAYIEVNNLIAANEAPDSYTFYNVDYYAALSAVVVGVVTLLVVGGLAWWKGRIYCNSVCPVGTILGYMSQFSLLKPVIDSSKCVKCGKCARECKASCIDAKNERIDYTRCVACMDCIGNCSTGAISYIHPSKKKDRKSEGDSTANDKGRRDFLTVSALLAATAAVKAQEKTVDGGLAEIIDKKKPVRRTRITPPGSKSHDNFYKHCTSCQLCVSKCSEGVLRPSVEAGTFMQPEMSYERGYCRPECTDCSQVCPVGAILPLDAAEKSAVQVGHAVWIRENCLPAVDGTSCGNCARHCPVGAITMIALKPEDPASPKVPSVNTERCIGCGACENLCPVRPFSAIYVEGHEIHRMV</sequence>
<keyword evidence="6" id="KW-0411">Iron-sulfur</keyword>
<feature type="domain" description="4Fe-4S ferredoxin-type" evidence="8">
    <location>
        <begin position="244"/>
        <end position="270"/>
    </location>
</feature>
<keyword evidence="7" id="KW-0812">Transmembrane</keyword>
<dbReference type="Proteomes" id="UP001565200">
    <property type="component" value="Unassembled WGS sequence"/>
</dbReference>
<evidence type="ECO:0000256" key="4">
    <source>
        <dbReference type="ARBA" id="ARBA00022982"/>
    </source>
</evidence>
<gene>
    <name evidence="9" type="ORF">AAK873_11905</name>
</gene>
<keyword evidence="1" id="KW-0813">Transport</keyword>
<evidence type="ECO:0000256" key="7">
    <source>
        <dbReference type="SAM" id="Phobius"/>
    </source>
</evidence>
<dbReference type="Pfam" id="PF12801">
    <property type="entry name" value="Fer4_5"/>
    <property type="match status" value="2"/>
</dbReference>
<keyword evidence="3" id="KW-0479">Metal-binding</keyword>
<evidence type="ECO:0000256" key="6">
    <source>
        <dbReference type="ARBA" id="ARBA00023014"/>
    </source>
</evidence>
<keyword evidence="10" id="KW-1185">Reference proteome</keyword>
<keyword evidence="5" id="KW-0408">Iron</keyword>
<evidence type="ECO:0000259" key="8">
    <source>
        <dbReference type="PROSITE" id="PS51379"/>
    </source>
</evidence>
<protein>
    <submittedName>
        <fullName evidence="9">4Fe-4S binding protein</fullName>
    </submittedName>
</protein>
<keyword evidence="7" id="KW-0472">Membrane</keyword>
<feature type="domain" description="4Fe-4S ferredoxin-type" evidence="8">
    <location>
        <begin position="335"/>
        <end position="366"/>
    </location>
</feature>
<feature type="domain" description="4Fe-4S ferredoxin-type" evidence="8">
    <location>
        <begin position="456"/>
        <end position="488"/>
    </location>
</feature>
<feature type="transmembrane region" description="Helical" evidence="7">
    <location>
        <begin position="7"/>
        <end position="32"/>
    </location>
</feature>
<dbReference type="PANTHER" id="PTHR30176:SF3">
    <property type="entry name" value="FERREDOXIN-TYPE PROTEIN NAPH"/>
    <property type="match status" value="1"/>
</dbReference>
<dbReference type="PROSITE" id="PS51379">
    <property type="entry name" value="4FE4S_FER_2"/>
    <property type="match status" value="6"/>
</dbReference>
<comment type="caution">
    <text evidence="9">The sequence shown here is derived from an EMBL/GenBank/DDBJ whole genome shotgun (WGS) entry which is preliminary data.</text>
</comment>
<evidence type="ECO:0000256" key="1">
    <source>
        <dbReference type="ARBA" id="ARBA00022448"/>
    </source>
</evidence>
<reference evidence="9 10" key="1">
    <citation type="submission" date="2024-03" db="EMBL/GenBank/DDBJ databases">
        <title>Mouse gut bacterial collection (mGBC) of GemPharmatech.</title>
        <authorList>
            <person name="He Y."/>
            <person name="Dong L."/>
            <person name="Wu D."/>
            <person name="Gao X."/>
            <person name="Lin Z."/>
        </authorList>
    </citation>
    <scope>NUCLEOTIDE SEQUENCE [LARGE SCALE GENOMIC DNA]</scope>
    <source>
        <strain evidence="9 10">54-13</strain>
    </source>
</reference>
<dbReference type="CDD" id="cd16373">
    <property type="entry name" value="DMSOR_beta_like"/>
    <property type="match status" value="1"/>
</dbReference>
<keyword evidence="2" id="KW-0004">4Fe-4S</keyword>
<proteinExistence type="predicted"/>
<dbReference type="SUPFAM" id="SSF54862">
    <property type="entry name" value="4Fe-4S ferredoxins"/>
    <property type="match status" value="2"/>
</dbReference>